<dbReference type="InterPro" id="IPR019587">
    <property type="entry name" value="Polyketide_cyclase/dehydratase"/>
</dbReference>
<dbReference type="AlphaFoldDB" id="A0A917QWK2"/>
<keyword evidence="1" id="KW-0732">Signal</keyword>
<evidence type="ECO:0008006" key="4">
    <source>
        <dbReference type="Google" id="ProtNLM"/>
    </source>
</evidence>
<keyword evidence="3" id="KW-1185">Reference proteome</keyword>
<reference evidence="2" key="1">
    <citation type="journal article" date="2014" name="Int. J. Syst. Evol. Microbiol.">
        <title>Complete genome sequence of Corynebacterium casei LMG S-19264T (=DSM 44701T), isolated from a smear-ripened cheese.</title>
        <authorList>
            <consortium name="US DOE Joint Genome Institute (JGI-PGF)"/>
            <person name="Walter F."/>
            <person name="Albersmeier A."/>
            <person name="Kalinowski J."/>
            <person name="Ruckert C."/>
        </authorList>
    </citation>
    <scope>NUCLEOTIDE SEQUENCE</scope>
    <source>
        <strain evidence="2">JCM 13064</strain>
    </source>
</reference>
<feature type="signal peptide" evidence="1">
    <location>
        <begin position="1"/>
        <end position="44"/>
    </location>
</feature>
<sequence length="224" mass="23850">MSAIHSSTSPSSPSRSRSRGRAALLMTPLLVASALATGVTPAHAAPAKAGQDGAVTCRGEGVDRDTPIRYEGDIVIKAPLSKIWRLQTDVERWPAWQKPVLSMDRLDRGSLHKGSSFRWTIPAPATPSTPGTILTVTSTVGQVKPESCIMWRGPAVGQGLRIDEGVHVWTFTKVKGGVRVHTVETWTGAQVEADVRTATAALGAGLELWLRELKTAAEGRPSCA</sequence>
<dbReference type="Pfam" id="PF10604">
    <property type="entry name" value="Polyketide_cyc2"/>
    <property type="match status" value="1"/>
</dbReference>
<proteinExistence type="predicted"/>
<protein>
    <recommendedName>
        <fullName evidence="4">Polyketide cyclase /reductase</fullName>
    </recommendedName>
</protein>
<dbReference type="InterPro" id="IPR023393">
    <property type="entry name" value="START-like_dom_sf"/>
</dbReference>
<gene>
    <name evidence="2" type="ORF">GCM10007964_13120</name>
</gene>
<reference evidence="2" key="2">
    <citation type="submission" date="2020-09" db="EMBL/GenBank/DDBJ databases">
        <authorList>
            <person name="Sun Q."/>
            <person name="Ohkuma M."/>
        </authorList>
    </citation>
    <scope>NUCLEOTIDE SEQUENCE</scope>
    <source>
        <strain evidence="2">JCM 13064</strain>
    </source>
</reference>
<dbReference type="Proteomes" id="UP000645217">
    <property type="component" value="Unassembled WGS sequence"/>
</dbReference>
<dbReference type="Gene3D" id="3.30.530.20">
    <property type="match status" value="1"/>
</dbReference>
<accession>A0A917QWK2</accession>
<feature type="chain" id="PRO_5037938863" description="Polyketide cyclase /reductase" evidence="1">
    <location>
        <begin position="45"/>
        <end position="224"/>
    </location>
</feature>
<evidence type="ECO:0000313" key="2">
    <source>
        <dbReference type="EMBL" id="GGK71641.1"/>
    </source>
</evidence>
<dbReference type="SUPFAM" id="SSF55961">
    <property type="entry name" value="Bet v1-like"/>
    <property type="match status" value="1"/>
</dbReference>
<evidence type="ECO:0000256" key="1">
    <source>
        <dbReference type="SAM" id="SignalP"/>
    </source>
</evidence>
<organism evidence="2 3">
    <name type="scientific">Sphaerisporangium melleum</name>
    <dbReference type="NCBI Taxonomy" id="321316"/>
    <lineage>
        <taxon>Bacteria</taxon>
        <taxon>Bacillati</taxon>
        <taxon>Actinomycetota</taxon>
        <taxon>Actinomycetes</taxon>
        <taxon>Streptosporangiales</taxon>
        <taxon>Streptosporangiaceae</taxon>
        <taxon>Sphaerisporangium</taxon>
    </lineage>
</organism>
<dbReference type="RefSeq" id="WP_203968351.1">
    <property type="nucleotide sequence ID" value="NZ_BMNT01000005.1"/>
</dbReference>
<comment type="caution">
    <text evidence="2">The sequence shown here is derived from an EMBL/GenBank/DDBJ whole genome shotgun (WGS) entry which is preliminary data.</text>
</comment>
<name>A0A917QWK2_9ACTN</name>
<evidence type="ECO:0000313" key="3">
    <source>
        <dbReference type="Proteomes" id="UP000645217"/>
    </source>
</evidence>
<dbReference type="EMBL" id="BMNT01000005">
    <property type="protein sequence ID" value="GGK71641.1"/>
    <property type="molecule type" value="Genomic_DNA"/>
</dbReference>